<organism evidence="2 3">
    <name type="scientific">SAR324 cluster bacterium</name>
    <dbReference type="NCBI Taxonomy" id="2024889"/>
    <lineage>
        <taxon>Bacteria</taxon>
        <taxon>Deltaproteobacteria</taxon>
        <taxon>SAR324 cluster</taxon>
    </lineage>
</organism>
<dbReference type="PANTHER" id="PTHR42695:SF5">
    <property type="entry name" value="GLUTAMINE AMIDOTRANSFERASE YLR126C-RELATED"/>
    <property type="match status" value="1"/>
</dbReference>
<sequence>MRILVFQHIECEHPGMFRNYFAELGVEWDVVELDQGQPIPNLNPYDALWVMGGPMDVWDVEEHPWLIQEKEAIRLWVKELKRPYLGLCLGHQLLADALGGRCVPQKPPEIGIFQVELTEKGLNDPIFDGMGRSQFCLQWHSVQVEALPEDALVLASSAICRVQAMRVGNCAWSMQYHVEVEPDTVDNWSGVPAYRSALEQSLGKGALEELNKKAAEMMPNFNNNCRKLFTNFCKAIGQSQDLINPLL</sequence>
<name>A0A432G9K7_9DELT</name>
<dbReference type="InterPro" id="IPR029062">
    <property type="entry name" value="Class_I_gatase-like"/>
</dbReference>
<dbReference type="GO" id="GO:0016740">
    <property type="term" value="F:transferase activity"/>
    <property type="evidence" value="ECO:0007669"/>
    <property type="project" value="UniProtKB-KW"/>
</dbReference>
<dbReference type="CDD" id="cd01741">
    <property type="entry name" value="GATase1_1"/>
    <property type="match status" value="1"/>
</dbReference>
<dbReference type="EMBL" id="QNZL01000098">
    <property type="protein sequence ID" value="RTZ80249.1"/>
    <property type="molecule type" value="Genomic_DNA"/>
</dbReference>
<dbReference type="AlphaFoldDB" id="A0A432G9K7"/>
<dbReference type="GO" id="GO:0005829">
    <property type="term" value="C:cytosol"/>
    <property type="evidence" value="ECO:0007669"/>
    <property type="project" value="TreeGrafter"/>
</dbReference>
<dbReference type="Gene3D" id="3.40.50.880">
    <property type="match status" value="1"/>
</dbReference>
<dbReference type="InterPro" id="IPR044992">
    <property type="entry name" value="ChyE-like"/>
</dbReference>
<proteinExistence type="predicted"/>
<dbReference type="Pfam" id="PF00117">
    <property type="entry name" value="GATase"/>
    <property type="match status" value="1"/>
</dbReference>
<evidence type="ECO:0000259" key="1">
    <source>
        <dbReference type="Pfam" id="PF00117"/>
    </source>
</evidence>
<protein>
    <submittedName>
        <fullName evidence="2">Type 1 glutamine amidotransferase</fullName>
    </submittedName>
</protein>
<reference evidence="2 3" key="1">
    <citation type="submission" date="2018-06" db="EMBL/GenBank/DDBJ databases">
        <title>Combined omics and stable isotope probing to characterize newly discovered Mariana Back-Arc vent microbial communities.</title>
        <authorList>
            <person name="Trembath-Reichert E."/>
            <person name="Huber J.A."/>
        </authorList>
    </citation>
    <scope>NUCLEOTIDE SEQUENCE [LARGE SCALE GENOMIC DNA]</scope>
    <source>
        <strain evidence="2">MAG 63_1</strain>
    </source>
</reference>
<comment type="caution">
    <text evidence="2">The sequence shown here is derived from an EMBL/GenBank/DDBJ whole genome shotgun (WGS) entry which is preliminary data.</text>
</comment>
<accession>A0A432G9K7</accession>
<dbReference type="PROSITE" id="PS51273">
    <property type="entry name" value="GATASE_TYPE_1"/>
    <property type="match status" value="1"/>
</dbReference>
<dbReference type="SUPFAM" id="SSF52317">
    <property type="entry name" value="Class I glutamine amidotransferase-like"/>
    <property type="match status" value="1"/>
</dbReference>
<dbReference type="InterPro" id="IPR017926">
    <property type="entry name" value="GATASE"/>
</dbReference>
<keyword evidence="2" id="KW-0808">Transferase</keyword>
<gene>
    <name evidence="2" type="ORF">DSY97_03785</name>
</gene>
<evidence type="ECO:0000313" key="3">
    <source>
        <dbReference type="Proteomes" id="UP000286801"/>
    </source>
</evidence>
<dbReference type="Proteomes" id="UP000286801">
    <property type="component" value="Unassembled WGS sequence"/>
</dbReference>
<dbReference type="PANTHER" id="PTHR42695">
    <property type="entry name" value="GLUTAMINE AMIDOTRANSFERASE YLR126C-RELATED"/>
    <property type="match status" value="1"/>
</dbReference>
<keyword evidence="2" id="KW-0315">Glutamine amidotransferase</keyword>
<evidence type="ECO:0000313" key="2">
    <source>
        <dbReference type="EMBL" id="RTZ80249.1"/>
    </source>
</evidence>
<feature type="domain" description="Glutamine amidotransferase" evidence="1">
    <location>
        <begin position="18"/>
        <end position="184"/>
    </location>
</feature>